<protein>
    <submittedName>
        <fullName evidence="8">C2H2-type domain-containing protein</fullName>
    </submittedName>
</protein>
<feature type="compositionally biased region" description="Acidic residues" evidence="5">
    <location>
        <begin position="760"/>
        <end position="771"/>
    </location>
</feature>
<dbReference type="PANTHER" id="PTHR24409">
    <property type="entry name" value="ZINC FINGER PROTEIN 142"/>
    <property type="match status" value="1"/>
</dbReference>
<feature type="compositionally biased region" description="Polar residues" evidence="5">
    <location>
        <begin position="75"/>
        <end position="87"/>
    </location>
</feature>
<dbReference type="GO" id="GO:0008270">
    <property type="term" value="F:zinc ion binding"/>
    <property type="evidence" value="ECO:0007669"/>
    <property type="project" value="UniProtKB-KW"/>
</dbReference>
<dbReference type="AlphaFoldDB" id="A0A914HFP9"/>
<evidence type="ECO:0000256" key="2">
    <source>
        <dbReference type="ARBA" id="ARBA00022737"/>
    </source>
</evidence>
<dbReference type="SMART" id="SM00355">
    <property type="entry name" value="ZnF_C2H2"/>
    <property type="match status" value="8"/>
</dbReference>
<name>A0A914HFP9_GLORO</name>
<dbReference type="Pfam" id="PF25429">
    <property type="entry name" value="zf-POGZ"/>
    <property type="match status" value="1"/>
</dbReference>
<evidence type="ECO:0000313" key="7">
    <source>
        <dbReference type="Proteomes" id="UP000887572"/>
    </source>
</evidence>
<evidence type="ECO:0000256" key="1">
    <source>
        <dbReference type="ARBA" id="ARBA00022723"/>
    </source>
</evidence>
<evidence type="ECO:0000313" key="8">
    <source>
        <dbReference type="WBParaSite" id="Gr19_v10_g16199.t1"/>
    </source>
</evidence>
<organism evidence="7 8">
    <name type="scientific">Globodera rostochiensis</name>
    <name type="common">Golden nematode worm</name>
    <name type="synonym">Heterodera rostochiensis</name>
    <dbReference type="NCBI Taxonomy" id="31243"/>
    <lineage>
        <taxon>Eukaryota</taxon>
        <taxon>Metazoa</taxon>
        <taxon>Ecdysozoa</taxon>
        <taxon>Nematoda</taxon>
        <taxon>Chromadorea</taxon>
        <taxon>Rhabditida</taxon>
        <taxon>Tylenchina</taxon>
        <taxon>Tylenchomorpha</taxon>
        <taxon>Tylenchoidea</taxon>
        <taxon>Heteroderidae</taxon>
        <taxon>Heteroderinae</taxon>
        <taxon>Globodera</taxon>
    </lineage>
</organism>
<accession>A0A914HFP9</accession>
<keyword evidence="4" id="KW-0862">Zinc</keyword>
<dbReference type="GO" id="GO:0005634">
    <property type="term" value="C:nucleus"/>
    <property type="evidence" value="ECO:0007669"/>
    <property type="project" value="TreeGrafter"/>
</dbReference>
<keyword evidence="3" id="KW-0863">Zinc-finger</keyword>
<keyword evidence="7" id="KW-1185">Reference proteome</keyword>
<dbReference type="PANTHER" id="PTHR24409:SF295">
    <property type="entry name" value="AZ2-RELATED"/>
    <property type="match status" value="1"/>
</dbReference>
<keyword evidence="2" id="KW-0677">Repeat</keyword>
<feature type="region of interest" description="Disordered" evidence="5">
    <location>
        <begin position="758"/>
        <end position="780"/>
    </location>
</feature>
<feature type="domain" description="C2H2-type" evidence="6">
    <location>
        <begin position="309"/>
        <end position="331"/>
    </location>
</feature>
<evidence type="ECO:0000256" key="5">
    <source>
        <dbReference type="SAM" id="MobiDB-lite"/>
    </source>
</evidence>
<proteinExistence type="predicted"/>
<sequence>MGSREMASAKNATGFVMSHAVNTGATKKLPKSLKGRAQYVGAFLNRTIQRRFMLPDNHCEVITLSDDDGGENGNDAPQQLSSQRNSINVSQYQHSQLRQQIRDRLKRANNDMQMAKQQRFTPQATGGGVSLSIINERPLDMKKLMTTRRSLVPTHQLPPTPSQRPLTVKDQLIMFFQQQHKVHLKLEQKKATTSTVRNENGLSAPFKNKISVHGLKRPIPEWRAQYNGPPSRTTHTNKRTRIDMPPQYGTLHIPSNNYIGKSAERYVNGKRMASEMILRFCNTYIEASNKRVQAGFGVIEEEFTGQFQCTFQSCNKRLKNNVMFMYHIWAHLAQQKPAENEEQCTNLQILLAEHNGDEDEAKIDDQRTDVSRLHTCPECLLEQPTPYRARLHYHRVHKRGNRPLLDSKPELHVCNICEQVIDTKNMQHHIVAHALPNKRDLALPYGCRFGGGKCQFRTSNRGALLQHFCKKHVGTHVVLCPFCLMTFCVPPTDKRDSLVRMRDFVRHMIMHDAEKSRHCGHCVIRVAISQRTQMEQHQEQHTKNGEHKWLQWHMERLNLNSVGPEPSHALISSDMVIQQCVECGQMVNNLCRHLGIETKRCNFCSFVTRCARAMDRHRLLSQCNPSNAVRRPFAAAAGWTFSVDNTSSSTFSPSSSSPPLQQFGCAQCTFCSVSVQALAEHIAAVHATCSGAQVLLLNNGRQQRLEEQMMLNRMGEDGQGGDKMEQDSKEVGETLLILHDELHEAELFGLLRMADVPLENNDDHDDEEGNDEEKQQRISADKQAELRDWLSEFLPLDVRLLKQLMEMDDRSDISPDEEERAQMIAEEKHELHIKMGLMHDDFPKLDFKTISGMN</sequence>
<dbReference type="GO" id="GO:0000981">
    <property type="term" value="F:DNA-binding transcription factor activity, RNA polymerase II-specific"/>
    <property type="evidence" value="ECO:0007669"/>
    <property type="project" value="TreeGrafter"/>
</dbReference>
<evidence type="ECO:0000259" key="6">
    <source>
        <dbReference type="PROSITE" id="PS00028"/>
    </source>
</evidence>
<feature type="region of interest" description="Disordered" evidence="5">
    <location>
        <begin position="63"/>
        <end position="87"/>
    </location>
</feature>
<dbReference type="InterPro" id="IPR057618">
    <property type="entry name" value="Znf_POGZ/Z280C-D-like"/>
</dbReference>
<dbReference type="PROSITE" id="PS00028">
    <property type="entry name" value="ZINC_FINGER_C2H2_1"/>
    <property type="match status" value="1"/>
</dbReference>
<dbReference type="WBParaSite" id="Gr19_v10_g16199.t1">
    <property type="protein sequence ID" value="Gr19_v10_g16199.t1"/>
    <property type="gene ID" value="Gr19_v10_g16199"/>
</dbReference>
<feature type="region of interest" description="Disordered" evidence="5">
    <location>
        <begin position="221"/>
        <end position="246"/>
    </location>
</feature>
<dbReference type="Proteomes" id="UP000887572">
    <property type="component" value="Unplaced"/>
</dbReference>
<keyword evidence="1" id="KW-0479">Metal-binding</keyword>
<reference evidence="8" key="1">
    <citation type="submission" date="2022-11" db="UniProtKB">
        <authorList>
            <consortium name="WormBaseParasite"/>
        </authorList>
    </citation>
    <scope>IDENTIFICATION</scope>
</reference>
<dbReference type="InterPro" id="IPR013087">
    <property type="entry name" value="Znf_C2H2_type"/>
</dbReference>
<evidence type="ECO:0000256" key="3">
    <source>
        <dbReference type="ARBA" id="ARBA00022771"/>
    </source>
</evidence>
<dbReference type="GO" id="GO:0000977">
    <property type="term" value="F:RNA polymerase II transcription regulatory region sequence-specific DNA binding"/>
    <property type="evidence" value="ECO:0007669"/>
    <property type="project" value="TreeGrafter"/>
</dbReference>
<evidence type="ECO:0000256" key="4">
    <source>
        <dbReference type="ARBA" id="ARBA00022833"/>
    </source>
</evidence>